<evidence type="ECO:0000256" key="2">
    <source>
        <dbReference type="ARBA" id="ARBA00022529"/>
    </source>
</evidence>
<keyword evidence="2" id="KW-0929">Antimicrobial</keyword>
<feature type="compositionally biased region" description="Basic and acidic residues" evidence="7">
    <location>
        <begin position="172"/>
        <end position="186"/>
    </location>
</feature>
<evidence type="ECO:0000256" key="4">
    <source>
        <dbReference type="ARBA" id="ARBA00022729"/>
    </source>
</evidence>
<dbReference type="CDD" id="cd00107">
    <property type="entry name" value="Knot1"/>
    <property type="match status" value="1"/>
</dbReference>
<evidence type="ECO:0000256" key="5">
    <source>
        <dbReference type="ARBA" id="ARBA00022821"/>
    </source>
</evidence>
<evidence type="ECO:0000313" key="10">
    <source>
        <dbReference type="Proteomes" id="UP000030687"/>
    </source>
</evidence>
<accession>V4U8A8</accession>
<dbReference type="Gene3D" id="3.30.30.10">
    <property type="entry name" value="Knottin, scorpion toxin-like"/>
    <property type="match status" value="1"/>
</dbReference>
<feature type="domain" description="Knottins-like" evidence="8">
    <location>
        <begin position="55"/>
        <end position="100"/>
    </location>
</feature>
<dbReference type="KEGG" id="cic:CICLE_v10005867mg"/>
<feature type="region of interest" description="Disordered" evidence="7">
    <location>
        <begin position="129"/>
        <end position="216"/>
    </location>
</feature>
<dbReference type="PROSITE" id="PS00940">
    <property type="entry name" value="GAMMA_THIONIN"/>
    <property type="match status" value="1"/>
</dbReference>
<evidence type="ECO:0000256" key="1">
    <source>
        <dbReference type="ARBA" id="ARBA00006722"/>
    </source>
</evidence>
<evidence type="ECO:0000256" key="3">
    <source>
        <dbReference type="ARBA" id="ARBA00022577"/>
    </source>
</evidence>
<dbReference type="SMART" id="SM00505">
    <property type="entry name" value="Knot1"/>
    <property type="match status" value="1"/>
</dbReference>
<dbReference type="AlphaFoldDB" id="V4U8A8"/>
<dbReference type="EMBL" id="KI537036">
    <property type="protein sequence ID" value="ESR35509.1"/>
    <property type="molecule type" value="Genomic_DNA"/>
</dbReference>
<dbReference type="STRING" id="85681.V4U8A8"/>
<keyword evidence="3" id="KW-0295">Fungicide</keyword>
<reference evidence="9 10" key="1">
    <citation type="submission" date="2013-10" db="EMBL/GenBank/DDBJ databases">
        <authorList>
            <consortium name="International Citrus Genome Consortium"/>
            <person name="Jenkins J."/>
            <person name="Schmutz J."/>
            <person name="Prochnik S."/>
            <person name="Rokhsar D."/>
            <person name="Gmitter F."/>
            <person name="Ollitrault P."/>
            <person name="Machado M."/>
            <person name="Talon M."/>
            <person name="Wincker P."/>
            <person name="Jaillon O."/>
            <person name="Morgante M."/>
        </authorList>
    </citation>
    <scope>NUCLEOTIDE SEQUENCE</scope>
    <source>
        <strain evidence="10">cv. Clemenules</strain>
    </source>
</reference>
<proteinExistence type="inferred from homology"/>
<evidence type="ECO:0000256" key="7">
    <source>
        <dbReference type="SAM" id="MobiDB-lite"/>
    </source>
</evidence>
<dbReference type="GO" id="GO:0050832">
    <property type="term" value="P:defense response to fungus"/>
    <property type="evidence" value="ECO:0007669"/>
    <property type="project" value="UniProtKB-KW"/>
</dbReference>
<name>V4U8A8_CITCL</name>
<dbReference type="Proteomes" id="UP000030687">
    <property type="component" value="Unassembled WGS sequence"/>
</dbReference>
<gene>
    <name evidence="9" type="ORF">CICLE_v10005867mg</name>
</gene>
<dbReference type="InterPro" id="IPR003614">
    <property type="entry name" value="Knottins"/>
</dbReference>
<dbReference type="OrthoDB" id="683455at2759"/>
<dbReference type="GO" id="GO:0031640">
    <property type="term" value="P:killing of cells of another organism"/>
    <property type="evidence" value="ECO:0007669"/>
    <property type="project" value="UniProtKB-KW"/>
</dbReference>
<keyword evidence="5" id="KW-0611">Plant defense</keyword>
<evidence type="ECO:0000256" key="6">
    <source>
        <dbReference type="ARBA" id="ARBA00023157"/>
    </source>
</evidence>
<keyword evidence="4" id="KW-0732">Signal</keyword>
<keyword evidence="10" id="KW-1185">Reference proteome</keyword>
<dbReference type="eggNOG" id="ENOG502R2C4">
    <property type="taxonomic scope" value="Eukaryota"/>
</dbReference>
<keyword evidence="6" id="KW-1015">Disulfide bond</keyword>
<dbReference type="Pfam" id="PF00304">
    <property type="entry name" value="Gamma-thionin"/>
    <property type="match status" value="1"/>
</dbReference>
<dbReference type="PANTHER" id="PTHR33147:SF39">
    <property type="entry name" value="DRO1 PROTEIN-RELATED"/>
    <property type="match status" value="1"/>
</dbReference>
<evidence type="ECO:0000313" key="9">
    <source>
        <dbReference type="EMBL" id="ESR35509.1"/>
    </source>
</evidence>
<dbReference type="Gramene" id="ESR35509">
    <property type="protein sequence ID" value="ESR35509"/>
    <property type="gene ID" value="CICLE_v10005867mg"/>
</dbReference>
<sequence length="216" mass="24270">MATWLSKSIKCLIKFLVDRNYPQQYPSMETKDFASAFLLFIVFISAEMVEIHARMCRTHSRAFTGLCYRNDNCAMACMSEGFDYGYCTALQRICMCANPCRGPPVIRVPPPGGLEPPYVEEALLASQETSASYSEKEVSPAEAPSPSPEEPIINIRASPVEAPPVEAPGPRSTKDEKYPFSHKESPEEMSLPYEEKAYPKRKWATSRPSLHFDNMN</sequence>
<dbReference type="InParanoid" id="V4U8A8"/>
<evidence type="ECO:0000259" key="8">
    <source>
        <dbReference type="SMART" id="SM00505"/>
    </source>
</evidence>
<dbReference type="InterPro" id="IPR008176">
    <property type="entry name" value="Defensin_plant"/>
</dbReference>
<dbReference type="SUPFAM" id="SSF57095">
    <property type="entry name" value="Scorpion toxin-like"/>
    <property type="match status" value="1"/>
</dbReference>
<comment type="similarity">
    <text evidence="1">Belongs to the DEFL family.</text>
</comment>
<dbReference type="PANTHER" id="PTHR33147">
    <property type="entry name" value="DEFENSIN-LIKE PROTEIN 1"/>
    <property type="match status" value="1"/>
</dbReference>
<organism evidence="9 10">
    <name type="scientific">Citrus clementina</name>
    <name type="common">Clementine</name>
    <name type="synonym">Citrus deliciosa x Citrus sinensis</name>
    <dbReference type="NCBI Taxonomy" id="85681"/>
    <lineage>
        <taxon>Eukaryota</taxon>
        <taxon>Viridiplantae</taxon>
        <taxon>Streptophyta</taxon>
        <taxon>Embryophyta</taxon>
        <taxon>Tracheophyta</taxon>
        <taxon>Spermatophyta</taxon>
        <taxon>Magnoliopsida</taxon>
        <taxon>eudicotyledons</taxon>
        <taxon>Gunneridae</taxon>
        <taxon>Pentapetalae</taxon>
        <taxon>rosids</taxon>
        <taxon>malvids</taxon>
        <taxon>Sapindales</taxon>
        <taxon>Rutaceae</taxon>
        <taxon>Aurantioideae</taxon>
        <taxon>Citrus</taxon>
    </lineage>
</organism>
<dbReference type="InterPro" id="IPR036574">
    <property type="entry name" value="Scorpion_toxin-like_sf"/>
</dbReference>
<protein>
    <recommendedName>
        <fullName evidence="8">Knottins-like domain-containing protein</fullName>
    </recommendedName>
</protein>